<dbReference type="InterPro" id="IPR044946">
    <property type="entry name" value="Restrct_endonuc_typeI_TRD_sf"/>
</dbReference>
<dbReference type="SUPFAM" id="SSF116734">
    <property type="entry name" value="DNA methylase specificity domain"/>
    <property type="match status" value="2"/>
</dbReference>
<dbReference type="InterPro" id="IPR000055">
    <property type="entry name" value="Restrct_endonuc_typeI_TRD"/>
</dbReference>
<feature type="domain" description="Type I restriction modification DNA specificity" evidence="4">
    <location>
        <begin position="21"/>
        <end position="188"/>
    </location>
</feature>
<keyword evidence="2" id="KW-0680">Restriction system</keyword>
<dbReference type="InterPro" id="IPR052021">
    <property type="entry name" value="Type-I_RS_S_subunit"/>
</dbReference>
<dbReference type="AlphaFoldDB" id="A0A840ENP6"/>
<dbReference type="EMBL" id="JACIFO010000003">
    <property type="protein sequence ID" value="MBB4118725.1"/>
    <property type="molecule type" value="Genomic_DNA"/>
</dbReference>
<gene>
    <name evidence="5" type="ORF">GGR32_001005</name>
</gene>
<proteinExistence type="inferred from homology"/>
<dbReference type="GO" id="GO:0009035">
    <property type="term" value="F:type I site-specific deoxyribonuclease activity"/>
    <property type="evidence" value="ECO:0007669"/>
    <property type="project" value="UniProtKB-EC"/>
</dbReference>
<organism evidence="5 6">
    <name type="scientific">Mesonia hippocampi</name>
    <dbReference type="NCBI Taxonomy" id="1628250"/>
    <lineage>
        <taxon>Bacteria</taxon>
        <taxon>Pseudomonadati</taxon>
        <taxon>Bacteroidota</taxon>
        <taxon>Flavobacteriia</taxon>
        <taxon>Flavobacteriales</taxon>
        <taxon>Flavobacteriaceae</taxon>
        <taxon>Mesonia</taxon>
    </lineage>
</organism>
<sequence length="402" mass="46971">MNKNSNEIRKVPNLRFPGFHEEWEEKSFKELTKINQGLQIAISERYTEKVEGGYFYITNEFLKAGNTKKYYIKNPPKSVLCSENDVLMTRTGNTGMVVTGVSGAFHNNFFKIKFNDESLDKDFLVHFLKSHKIQCLILRLAGTSTIPDLNHSDFYRITIVKPQLFEQKKIASFINLLNSSISTQNKIIEDYKTLKKGVMQKIFKQEIRFKDKDGKEFPKWQKKKLGLFLIQHNEKTKYSDQYPVLTSSRQGIMFQTEYYSGNQVASKDNTGYNVVPRNYFTYRHMSDDLVFKFNRNTICEKGIVSTLYPVFSAKNINDKFLEYKLNDGDEVKKYALLQKQGGSRTYLYFKKLSNMNMNLPCLEEQQKIASTLSTIDKKIALEEDYLDKLKAQKKYLLQNMFI</sequence>
<accession>A0A840ENP6</accession>
<evidence type="ECO:0000256" key="1">
    <source>
        <dbReference type="ARBA" id="ARBA00010923"/>
    </source>
</evidence>
<keyword evidence="6" id="KW-1185">Reference proteome</keyword>
<dbReference type="CDD" id="cd17263">
    <property type="entry name" value="RMtype1_S_AbaB8300I-TRD1-CR1_like"/>
    <property type="match status" value="1"/>
</dbReference>
<comment type="similarity">
    <text evidence="1">Belongs to the type-I restriction system S methylase family.</text>
</comment>
<dbReference type="GO" id="GO:0009307">
    <property type="term" value="P:DNA restriction-modification system"/>
    <property type="evidence" value="ECO:0007669"/>
    <property type="project" value="UniProtKB-KW"/>
</dbReference>
<dbReference type="PANTHER" id="PTHR30408:SF12">
    <property type="entry name" value="TYPE I RESTRICTION ENZYME MJAVIII SPECIFICITY SUBUNIT"/>
    <property type="match status" value="1"/>
</dbReference>
<keyword evidence="3" id="KW-0238">DNA-binding</keyword>
<evidence type="ECO:0000313" key="6">
    <source>
        <dbReference type="Proteomes" id="UP000553034"/>
    </source>
</evidence>
<name>A0A840ENP6_9FLAO</name>
<keyword evidence="5" id="KW-0378">Hydrolase</keyword>
<dbReference type="RefSeq" id="WP_183477079.1">
    <property type="nucleotide sequence ID" value="NZ_JACIFO010000003.1"/>
</dbReference>
<dbReference type="Gene3D" id="1.10.287.1120">
    <property type="entry name" value="Bipartite methylase S protein"/>
    <property type="match status" value="1"/>
</dbReference>
<dbReference type="Proteomes" id="UP000553034">
    <property type="component" value="Unassembled WGS sequence"/>
</dbReference>
<comment type="caution">
    <text evidence="5">The sequence shown here is derived from an EMBL/GenBank/DDBJ whole genome shotgun (WGS) entry which is preliminary data.</text>
</comment>
<dbReference type="PANTHER" id="PTHR30408">
    <property type="entry name" value="TYPE-1 RESTRICTION ENZYME ECOKI SPECIFICITY PROTEIN"/>
    <property type="match status" value="1"/>
</dbReference>
<dbReference type="EC" id="3.1.21.3" evidence="5"/>
<evidence type="ECO:0000259" key="4">
    <source>
        <dbReference type="Pfam" id="PF01420"/>
    </source>
</evidence>
<evidence type="ECO:0000313" key="5">
    <source>
        <dbReference type="EMBL" id="MBB4118725.1"/>
    </source>
</evidence>
<dbReference type="GO" id="GO:0003677">
    <property type="term" value="F:DNA binding"/>
    <property type="evidence" value="ECO:0007669"/>
    <property type="project" value="UniProtKB-KW"/>
</dbReference>
<protein>
    <submittedName>
        <fullName evidence="5">Type I restriction enzyme S subunit</fullName>
        <ecNumber evidence="5">3.1.21.3</ecNumber>
    </submittedName>
</protein>
<evidence type="ECO:0000256" key="3">
    <source>
        <dbReference type="ARBA" id="ARBA00023125"/>
    </source>
</evidence>
<dbReference type="Pfam" id="PF01420">
    <property type="entry name" value="Methylase_S"/>
    <property type="match status" value="2"/>
</dbReference>
<evidence type="ECO:0000256" key="2">
    <source>
        <dbReference type="ARBA" id="ARBA00022747"/>
    </source>
</evidence>
<reference evidence="5 6" key="1">
    <citation type="submission" date="2020-08" db="EMBL/GenBank/DDBJ databases">
        <title>Genomic Encyclopedia of Type Strains, Phase IV (KMG-IV): sequencing the most valuable type-strain genomes for metagenomic binning, comparative biology and taxonomic classification.</title>
        <authorList>
            <person name="Goeker M."/>
        </authorList>
    </citation>
    <scope>NUCLEOTIDE SEQUENCE [LARGE SCALE GENOMIC DNA]</scope>
    <source>
        <strain evidence="5 6">DSM 29568</strain>
    </source>
</reference>
<feature type="domain" description="Type I restriction modification DNA specificity" evidence="4">
    <location>
        <begin position="303"/>
        <end position="390"/>
    </location>
</feature>
<dbReference type="Gene3D" id="3.90.220.20">
    <property type="entry name" value="DNA methylase specificity domains"/>
    <property type="match status" value="2"/>
</dbReference>